<protein>
    <submittedName>
        <fullName evidence="2">Uncharacterized protein</fullName>
    </submittedName>
</protein>
<dbReference type="EMBL" id="JANPWB010000012">
    <property type="protein sequence ID" value="KAJ1115719.1"/>
    <property type="molecule type" value="Genomic_DNA"/>
</dbReference>
<feature type="region of interest" description="Disordered" evidence="1">
    <location>
        <begin position="112"/>
        <end position="145"/>
    </location>
</feature>
<name>A0AAV7NKS0_PLEWA</name>
<dbReference type="AlphaFoldDB" id="A0AAV7NKS0"/>
<reference evidence="2" key="1">
    <citation type="journal article" date="2022" name="bioRxiv">
        <title>Sequencing and chromosome-scale assembly of the giantPleurodeles waltlgenome.</title>
        <authorList>
            <person name="Brown T."/>
            <person name="Elewa A."/>
            <person name="Iarovenko S."/>
            <person name="Subramanian E."/>
            <person name="Araus A.J."/>
            <person name="Petzold A."/>
            <person name="Susuki M."/>
            <person name="Suzuki K.-i.T."/>
            <person name="Hayashi T."/>
            <person name="Toyoda A."/>
            <person name="Oliveira C."/>
            <person name="Osipova E."/>
            <person name="Leigh N.D."/>
            <person name="Simon A."/>
            <person name="Yun M.H."/>
        </authorList>
    </citation>
    <scope>NUCLEOTIDE SEQUENCE</scope>
    <source>
        <strain evidence="2">20211129_DDA</strain>
        <tissue evidence="2">Liver</tissue>
    </source>
</reference>
<evidence type="ECO:0000313" key="2">
    <source>
        <dbReference type="EMBL" id="KAJ1115719.1"/>
    </source>
</evidence>
<keyword evidence="3" id="KW-1185">Reference proteome</keyword>
<organism evidence="2 3">
    <name type="scientific">Pleurodeles waltl</name>
    <name type="common">Iberian ribbed newt</name>
    <dbReference type="NCBI Taxonomy" id="8319"/>
    <lineage>
        <taxon>Eukaryota</taxon>
        <taxon>Metazoa</taxon>
        <taxon>Chordata</taxon>
        <taxon>Craniata</taxon>
        <taxon>Vertebrata</taxon>
        <taxon>Euteleostomi</taxon>
        <taxon>Amphibia</taxon>
        <taxon>Batrachia</taxon>
        <taxon>Caudata</taxon>
        <taxon>Salamandroidea</taxon>
        <taxon>Salamandridae</taxon>
        <taxon>Pleurodelinae</taxon>
        <taxon>Pleurodeles</taxon>
    </lineage>
</organism>
<dbReference type="Proteomes" id="UP001066276">
    <property type="component" value="Chromosome 8"/>
</dbReference>
<feature type="region of interest" description="Disordered" evidence="1">
    <location>
        <begin position="162"/>
        <end position="285"/>
    </location>
</feature>
<evidence type="ECO:0000256" key="1">
    <source>
        <dbReference type="SAM" id="MobiDB-lite"/>
    </source>
</evidence>
<proteinExistence type="predicted"/>
<gene>
    <name evidence="2" type="ORF">NDU88_003941</name>
</gene>
<sequence length="285" mass="31642">MVPLCLYLIILFRNVFIFFALRSHRLLNITGNLGSTEEAGGRREWFLAAKNNEKSEKHSMGAGRKRRSEVQENETFEEAPEARSGHPIRFNPQPTHRAICLPGEAVNQAAETHGQDIGPPPHPGSQERYSPPRTTTKASEGTCSTSLAEGAAPYLFRAAEEEAHGPAHHTEPKRKRTRGRGGPETHTATQRTGSRQRRKLTLPGPRGGETRPGLQTAHIRTRRQGAQSKTKAPPTKRAGQQGARLDTSSPHATGNRKETATQLHRSLRTHRNNRGARKKSTYFRN</sequence>
<accession>A0AAV7NKS0</accession>
<feature type="compositionally biased region" description="Polar residues" evidence="1">
    <location>
        <begin position="132"/>
        <end position="145"/>
    </location>
</feature>
<evidence type="ECO:0000313" key="3">
    <source>
        <dbReference type="Proteomes" id="UP001066276"/>
    </source>
</evidence>
<feature type="region of interest" description="Disordered" evidence="1">
    <location>
        <begin position="52"/>
        <end position="95"/>
    </location>
</feature>
<feature type="compositionally biased region" description="Basic residues" evidence="1">
    <location>
        <begin position="265"/>
        <end position="285"/>
    </location>
</feature>
<comment type="caution">
    <text evidence="2">The sequence shown here is derived from an EMBL/GenBank/DDBJ whole genome shotgun (WGS) entry which is preliminary data.</text>
</comment>